<feature type="transmembrane region" description="Helical" evidence="8">
    <location>
        <begin position="73"/>
        <end position="93"/>
    </location>
</feature>
<dbReference type="GO" id="GO:0046872">
    <property type="term" value="F:metal ion binding"/>
    <property type="evidence" value="ECO:0007669"/>
    <property type="project" value="UniProtKB-KW"/>
</dbReference>
<dbReference type="Pfam" id="PF00403">
    <property type="entry name" value="HMA"/>
    <property type="match status" value="1"/>
</dbReference>
<dbReference type="SUPFAM" id="SSF55008">
    <property type="entry name" value="HMA, heavy metal-associated domain"/>
    <property type="match status" value="1"/>
</dbReference>
<dbReference type="InterPro" id="IPR006121">
    <property type="entry name" value="HMA_dom"/>
</dbReference>
<proteinExistence type="inferred from homology"/>
<evidence type="ECO:0000256" key="7">
    <source>
        <dbReference type="ARBA" id="ARBA00023136"/>
    </source>
</evidence>
<keyword evidence="7 8" id="KW-0472">Membrane</keyword>
<evidence type="ECO:0000256" key="5">
    <source>
        <dbReference type="ARBA" id="ARBA00022723"/>
    </source>
</evidence>
<feature type="non-terminal residue" evidence="10">
    <location>
        <position position="1"/>
    </location>
</feature>
<dbReference type="InterPro" id="IPR017969">
    <property type="entry name" value="Heavy-metal-associated_CS"/>
</dbReference>
<dbReference type="PROSITE" id="PS01047">
    <property type="entry name" value="HMA_1"/>
    <property type="match status" value="1"/>
</dbReference>
<dbReference type="InterPro" id="IPR052923">
    <property type="entry name" value="UPF0718"/>
</dbReference>
<feature type="domain" description="HMA" evidence="9">
    <location>
        <begin position="148"/>
        <end position="212"/>
    </location>
</feature>
<organism evidence="10">
    <name type="scientific">marine sediment metagenome</name>
    <dbReference type="NCBI Taxonomy" id="412755"/>
    <lineage>
        <taxon>unclassified sequences</taxon>
        <taxon>metagenomes</taxon>
        <taxon>ecological metagenomes</taxon>
    </lineage>
</organism>
<feature type="transmembrane region" description="Helical" evidence="8">
    <location>
        <begin position="7"/>
        <end position="24"/>
    </location>
</feature>
<evidence type="ECO:0000259" key="9">
    <source>
        <dbReference type="PROSITE" id="PS50846"/>
    </source>
</evidence>
<name>A0A0F8W0V9_9ZZZZ</name>
<sequence>FAPYLGGGILAMLAMMLLGIPVYVCATASVPVAVAMIGAGVSPGAALVFLMTGPATNAAALATVWKVMGRRTALIYLGTVAISALASGMLLDYVFQVGGVTLKDERVTMLPNWLKLVSAVVLLAVLGWALVRPWLHKHKEMPVEDQMPTHALEVRGMTCSNCAGIVQRTLLECPGVASADVDLDAATATVAGRDLDLAALCAAVAALGFEAKPVGGNDQA</sequence>
<dbReference type="CDD" id="cd00371">
    <property type="entry name" value="HMA"/>
    <property type="match status" value="1"/>
</dbReference>
<keyword evidence="4 8" id="KW-0812">Transmembrane</keyword>
<dbReference type="PROSITE" id="PS50846">
    <property type="entry name" value="HMA_2"/>
    <property type="match status" value="1"/>
</dbReference>
<feature type="transmembrane region" description="Helical" evidence="8">
    <location>
        <begin position="113"/>
        <end position="131"/>
    </location>
</feature>
<comment type="caution">
    <text evidence="10">The sequence shown here is derived from an EMBL/GenBank/DDBJ whole genome shotgun (WGS) entry which is preliminary data.</text>
</comment>
<dbReference type="AlphaFoldDB" id="A0A0F8W0V9"/>
<evidence type="ECO:0000256" key="6">
    <source>
        <dbReference type="ARBA" id="ARBA00022989"/>
    </source>
</evidence>
<dbReference type="Gene3D" id="3.30.70.100">
    <property type="match status" value="1"/>
</dbReference>
<evidence type="ECO:0000256" key="1">
    <source>
        <dbReference type="ARBA" id="ARBA00004651"/>
    </source>
</evidence>
<keyword evidence="3" id="KW-1003">Cell membrane</keyword>
<evidence type="ECO:0000256" key="8">
    <source>
        <dbReference type="SAM" id="Phobius"/>
    </source>
</evidence>
<keyword evidence="6 8" id="KW-1133">Transmembrane helix</keyword>
<evidence type="ECO:0000256" key="3">
    <source>
        <dbReference type="ARBA" id="ARBA00022475"/>
    </source>
</evidence>
<evidence type="ECO:0000256" key="2">
    <source>
        <dbReference type="ARBA" id="ARBA00006386"/>
    </source>
</evidence>
<dbReference type="EMBL" id="LAZR01068112">
    <property type="protein sequence ID" value="KKK50253.1"/>
    <property type="molecule type" value="Genomic_DNA"/>
</dbReference>
<evidence type="ECO:0000313" key="10">
    <source>
        <dbReference type="EMBL" id="KKK50253.1"/>
    </source>
</evidence>
<comment type="subcellular location">
    <subcellularLocation>
        <location evidence="1">Cell membrane</location>
        <topology evidence="1">Multi-pass membrane protein</topology>
    </subcellularLocation>
</comment>
<dbReference type="PANTHER" id="PTHR34184:SF4">
    <property type="entry name" value="UPF0718 PROTEIN YCGR"/>
    <property type="match status" value="1"/>
</dbReference>
<accession>A0A0F8W0V9</accession>
<dbReference type="InterPro" id="IPR036163">
    <property type="entry name" value="HMA_dom_sf"/>
</dbReference>
<dbReference type="GO" id="GO:0005886">
    <property type="term" value="C:plasma membrane"/>
    <property type="evidence" value="ECO:0007669"/>
    <property type="project" value="UniProtKB-SubCell"/>
</dbReference>
<evidence type="ECO:0000256" key="4">
    <source>
        <dbReference type="ARBA" id="ARBA00022692"/>
    </source>
</evidence>
<protein>
    <recommendedName>
        <fullName evidence="9">HMA domain-containing protein</fullName>
    </recommendedName>
</protein>
<dbReference type="InterPro" id="IPR005524">
    <property type="entry name" value="DUF318"/>
</dbReference>
<dbReference type="Pfam" id="PF03773">
    <property type="entry name" value="ArsP_1"/>
    <property type="match status" value="1"/>
</dbReference>
<reference evidence="10" key="1">
    <citation type="journal article" date="2015" name="Nature">
        <title>Complex archaea that bridge the gap between prokaryotes and eukaryotes.</title>
        <authorList>
            <person name="Spang A."/>
            <person name="Saw J.H."/>
            <person name="Jorgensen S.L."/>
            <person name="Zaremba-Niedzwiedzka K."/>
            <person name="Martijn J."/>
            <person name="Lind A.E."/>
            <person name="van Eijk R."/>
            <person name="Schleper C."/>
            <person name="Guy L."/>
            <person name="Ettema T.J."/>
        </authorList>
    </citation>
    <scope>NUCLEOTIDE SEQUENCE</scope>
</reference>
<feature type="transmembrane region" description="Helical" evidence="8">
    <location>
        <begin position="30"/>
        <end position="52"/>
    </location>
</feature>
<keyword evidence="5" id="KW-0479">Metal-binding</keyword>
<comment type="similarity">
    <text evidence="2">Belongs to the UPF0718 family.</text>
</comment>
<gene>
    <name evidence="10" type="ORF">LCGC14_3126880</name>
</gene>
<dbReference type="PANTHER" id="PTHR34184">
    <property type="entry name" value="UPF0718 PROTEIN YCGR"/>
    <property type="match status" value="1"/>
</dbReference>